<keyword evidence="5" id="KW-0949">S-adenosyl-L-methionine</keyword>
<dbReference type="EMBL" id="JAAGMU010000554">
    <property type="protein sequence ID" value="NEC79622.1"/>
    <property type="molecule type" value="Genomic_DNA"/>
</dbReference>
<dbReference type="SUPFAM" id="SSF53790">
    <property type="entry name" value="Tetrapyrrole methylase"/>
    <property type="match status" value="1"/>
</dbReference>
<dbReference type="InterPro" id="IPR000878">
    <property type="entry name" value="4pyrrol_Mease"/>
</dbReference>
<dbReference type="Gene3D" id="3.40.1010.10">
    <property type="entry name" value="Cobalt-precorrin-4 Transmethylase, Domain 1"/>
    <property type="match status" value="1"/>
</dbReference>
<evidence type="ECO:0000256" key="2">
    <source>
        <dbReference type="ARBA" id="ARBA00022573"/>
    </source>
</evidence>
<dbReference type="GO" id="GO:0032259">
    <property type="term" value="P:methylation"/>
    <property type="evidence" value="ECO:0007669"/>
    <property type="project" value="UniProtKB-KW"/>
</dbReference>
<protein>
    <submittedName>
        <fullName evidence="7">Precorrin-6y C5,15-methyltransferase (Decarboxylating) subunit CbiE</fullName>
    </submittedName>
</protein>
<gene>
    <name evidence="7" type="primary">cbiE</name>
    <name evidence="7" type="ORF">G3I38_10225</name>
</gene>
<sequence>MADRVTVIGWDGSPLTAAARSALGAATLVAGAAHHLALPEVPAGAERIRLGSVALAARRIAGHRGTAVVLADGDPGFFGVVRTLRAPEFGLEVEVVPAVSSVAAAFARAGMPWDDAQVVVAHPRTLRRAVNVCRAHTKVAVLTSPGAGPAELGLLMEGVHRTFVICEELGTAREQVTVVTSDKAAD</sequence>
<name>A0A6G3TZD6_9ACTN</name>
<proteinExistence type="predicted"/>
<dbReference type="AlphaFoldDB" id="A0A6G3TZD6"/>
<dbReference type="Pfam" id="PF00590">
    <property type="entry name" value="TP_methylase"/>
    <property type="match status" value="1"/>
</dbReference>
<evidence type="ECO:0000256" key="3">
    <source>
        <dbReference type="ARBA" id="ARBA00022603"/>
    </source>
</evidence>
<evidence type="ECO:0000313" key="7">
    <source>
        <dbReference type="EMBL" id="NEC79622.1"/>
    </source>
</evidence>
<dbReference type="Gene3D" id="3.30.950.10">
    <property type="entry name" value="Methyltransferase, Cobalt-precorrin-4 Transmethylase, Domain 2"/>
    <property type="match status" value="1"/>
</dbReference>
<evidence type="ECO:0000259" key="6">
    <source>
        <dbReference type="Pfam" id="PF00590"/>
    </source>
</evidence>
<evidence type="ECO:0000256" key="1">
    <source>
        <dbReference type="ARBA" id="ARBA00004953"/>
    </source>
</evidence>
<accession>A0A6G3TZD6</accession>
<dbReference type="InterPro" id="IPR014776">
    <property type="entry name" value="4pyrrole_Mease_sub2"/>
</dbReference>
<dbReference type="InterPro" id="IPR050714">
    <property type="entry name" value="Cobalamin_biosynth_MTase"/>
</dbReference>
<keyword evidence="4 7" id="KW-0808">Transferase</keyword>
<dbReference type="GO" id="GO:0009236">
    <property type="term" value="P:cobalamin biosynthetic process"/>
    <property type="evidence" value="ECO:0007669"/>
    <property type="project" value="UniProtKB-UniPathway"/>
</dbReference>
<dbReference type="GO" id="GO:0008276">
    <property type="term" value="F:protein methyltransferase activity"/>
    <property type="evidence" value="ECO:0007669"/>
    <property type="project" value="InterPro"/>
</dbReference>
<dbReference type="PANTHER" id="PTHR43182:SF1">
    <property type="entry name" value="COBALT-PRECORRIN-7 C(5)-METHYLTRANSFERASE"/>
    <property type="match status" value="1"/>
</dbReference>
<comment type="pathway">
    <text evidence="1">Cofactor biosynthesis; adenosylcobalamin biosynthesis.</text>
</comment>
<dbReference type="InterPro" id="IPR035996">
    <property type="entry name" value="4pyrrol_Methylase_sf"/>
</dbReference>
<dbReference type="RefSeq" id="WP_164334021.1">
    <property type="nucleotide sequence ID" value="NZ_JAAGMU010000554.1"/>
</dbReference>
<evidence type="ECO:0000256" key="4">
    <source>
        <dbReference type="ARBA" id="ARBA00022679"/>
    </source>
</evidence>
<dbReference type="InterPro" id="IPR014777">
    <property type="entry name" value="4pyrrole_Mease_sub1"/>
</dbReference>
<dbReference type="InterPro" id="IPR012818">
    <property type="entry name" value="CbiE"/>
</dbReference>
<feature type="non-terminal residue" evidence="7">
    <location>
        <position position="186"/>
    </location>
</feature>
<keyword evidence="3 7" id="KW-0489">Methyltransferase</keyword>
<organism evidence="7">
    <name type="scientific">Streptomyces sp. SID7958</name>
    <dbReference type="NCBI Taxonomy" id="2706093"/>
    <lineage>
        <taxon>Bacteria</taxon>
        <taxon>Bacillati</taxon>
        <taxon>Actinomycetota</taxon>
        <taxon>Actinomycetes</taxon>
        <taxon>Kitasatosporales</taxon>
        <taxon>Streptomycetaceae</taxon>
        <taxon>Streptomyces</taxon>
    </lineage>
</organism>
<keyword evidence="2" id="KW-0169">Cobalamin biosynthesis</keyword>
<comment type="caution">
    <text evidence="7">The sequence shown here is derived from an EMBL/GenBank/DDBJ whole genome shotgun (WGS) entry which is preliminary data.</text>
</comment>
<dbReference type="NCBIfam" id="TIGR02467">
    <property type="entry name" value="CbiE"/>
    <property type="match status" value="1"/>
</dbReference>
<reference evidence="7" key="1">
    <citation type="submission" date="2020-01" db="EMBL/GenBank/DDBJ databases">
        <title>Insect and environment-associated Actinomycetes.</title>
        <authorList>
            <person name="Currrie C."/>
            <person name="Chevrette M."/>
            <person name="Carlson C."/>
            <person name="Stubbendieck R."/>
            <person name="Wendt-Pienkowski E."/>
        </authorList>
    </citation>
    <scope>NUCLEOTIDE SEQUENCE</scope>
    <source>
        <strain evidence="7">SID7958</strain>
    </source>
</reference>
<dbReference type="CDD" id="cd11644">
    <property type="entry name" value="Precorrin-6Y-MT"/>
    <property type="match status" value="1"/>
</dbReference>
<dbReference type="PANTHER" id="PTHR43182">
    <property type="entry name" value="COBALT-PRECORRIN-6B C(15)-METHYLTRANSFERASE (DECARBOXYLATING)"/>
    <property type="match status" value="1"/>
</dbReference>
<dbReference type="UniPathway" id="UPA00148"/>
<feature type="domain" description="Tetrapyrrole methylase" evidence="6">
    <location>
        <begin position="15"/>
        <end position="183"/>
    </location>
</feature>
<evidence type="ECO:0000256" key="5">
    <source>
        <dbReference type="ARBA" id="ARBA00022691"/>
    </source>
</evidence>